<keyword evidence="8" id="KW-1185">Reference proteome</keyword>
<name>A0ABX6BYR5_9CHLR</name>
<evidence type="ECO:0000256" key="2">
    <source>
        <dbReference type="ARBA" id="ARBA00022692"/>
    </source>
</evidence>
<evidence type="ECO:0000256" key="4">
    <source>
        <dbReference type="ARBA" id="ARBA00023136"/>
    </source>
</evidence>
<feature type="transmembrane region" description="Helical" evidence="5">
    <location>
        <begin position="119"/>
        <end position="144"/>
    </location>
</feature>
<dbReference type="Proteomes" id="UP000326331">
    <property type="component" value="Chromosome"/>
</dbReference>
<evidence type="ECO:0000256" key="5">
    <source>
        <dbReference type="SAM" id="Phobius"/>
    </source>
</evidence>
<protein>
    <recommendedName>
        <fullName evidence="6">Ferric oxidoreductase domain-containing protein</fullName>
    </recommendedName>
</protein>
<dbReference type="Pfam" id="PF01794">
    <property type="entry name" value="Ferric_reduct"/>
    <property type="match status" value="1"/>
</dbReference>
<dbReference type="InterPro" id="IPR013130">
    <property type="entry name" value="Fe3_Rdtase_TM_dom"/>
</dbReference>
<evidence type="ECO:0000313" key="7">
    <source>
        <dbReference type="EMBL" id="QFG02038.1"/>
    </source>
</evidence>
<dbReference type="RefSeq" id="WP_158065976.1">
    <property type="nucleotide sequence ID" value="NZ_CP042829.1"/>
</dbReference>
<evidence type="ECO:0000256" key="3">
    <source>
        <dbReference type="ARBA" id="ARBA00022989"/>
    </source>
</evidence>
<organism evidence="7 8">
    <name type="scientific">Tepidiforma bonchosmolovskayae</name>
    <dbReference type="NCBI Taxonomy" id="2601677"/>
    <lineage>
        <taxon>Bacteria</taxon>
        <taxon>Bacillati</taxon>
        <taxon>Chloroflexota</taxon>
        <taxon>Tepidiformia</taxon>
        <taxon>Tepidiformales</taxon>
        <taxon>Tepidiformaceae</taxon>
        <taxon>Tepidiforma</taxon>
    </lineage>
</organism>
<accession>A0ABX6BYR5</accession>
<proteinExistence type="predicted"/>
<evidence type="ECO:0000256" key="1">
    <source>
        <dbReference type="ARBA" id="ARBA00004141"/>
    </source>
</evidence>
<feature type="transmembrane region" description="Helical" evidence="5">
    <location>
        <begin position="176"/>
        <end position="194"/>
    </location>
</feature>
<feature type="transmembrane region" description="Helical" evidence="5">
    <location>
        <begin position="39"/>
        <end position="59"/>
    </location>
</feature>
<gene>
    <name evidence="7" type="ORF">Tbon_01530</name>
</gene>
<keyword evidence="3 5" id="KW-1133">Transmembrane helix</keyword>
<feature type="transmembrane region" description="Helical" evidence="5">
    <location>
        <begin position="80"/>
        <end position="99"/>
    </location>
</feature>
<dbReference type="EMBL" id="CP042829">
    <property type="protein sequence ID" value="QFG02038.1"/>
    <property type="molecule type" value="Genomic_DNA"/>
</dbReference>
<comment type="subcellular location">
    <subcellularLocation>
        <location evidence="1">Membrane</location>
        <topology evidence="1">Multi-pass membrane protein</topology>
    </subcellularLocation>
</comment>
<evidence type="ECO:0000259" key="6">
    <source>
        <dbReference type="Pfam" id="PF01794"/>
    </source>
</evidence>
<feature type="transmembrane region" description="Helical" evidence="5">
    <location>
        <begin position="153"/>
        <end position="170"/>
    </location>
</feature>
<feature type="domain" description="Ferric oxidoreductase" evidence="6">
    <location>
        <begin position="40"/>
        <end position="161"/>
    </location>
</feature>
<reference evidence="7 8" key="2">
    <citation type="submission" date="2019-10" db="EMBL/GenBank/DDBJ databases">
        <title>Thermopilla bonchosmolovskayae gen. nov., sp. nov., a moderately thermophilic Chloroflexi bacterium from a Chukotka hot spring (Arctic, Russia), representing a novel classis Thermopillaia, which include previously uncultivated lineage OLB14.</title>
        <authorList>
            <person name="Kochetkova T.V."/>
            <person name="Zayulina K.S."/>
            <person name="Zhigarkov V.S."/>
            <person name="Minaev N.V."/>
            <person name="Novikov A."/>
            <person name="Toshchakov S.V."/>
            <person name="Elcheninov A.G."/>
            <person name="Kublanov I.V."/>
        </authorList>
    </citation>
    <scope>NUCLEOTIDE SEQUENCE [LARGE SCALE GENOMIC DNA]</scope>
    <source>
        <strain evidence="7 8">3753O</strain>
    </source>
</reference>
<keyword evidence="4 5" id="KW-0472">Membrane</keyword>
<evidence type="ECO:0000313" key="8">
    <source>
        <dbReference type="Proteomes" id="UP000326331"/>
    </source>
</evidence>
<keyword evidence="2 5" id="KW-0812">Transmembrane</keyword>
<reference evidence="7 8" key="1">
    <citation type="submission" date="2019-08" db="EMBL/GenBank/DDBJ databases">
        <authorList>
            <person name="Toschakov S.V."/>
        </authorList>
    </citation>
    <scope>NUCLEOTIDE SEQUENCE [LARGE SCALE GENOMIC DNA]</scope>
    <source>
        <strain evidence="7 8">3753O</strain>
    </source>
</reference>
<sequence>MTSWKLGAYAVAALLAAVALTRYGPAASSAQTWHLLRAAGIVTYVLFWLSALSGMAFYLRLGAPGLRQSGLFELHRVTGVLAAAFLAGHLAAVLVDPWIRFGPLDIVTGLTAPYRPLALFAGALAAWALGIVTLTTAFAGRFLYATWLNLHRLAFPGYLLALLHAMAAGSDTGRPLFLAWYGLSAGCIAGMLMLRLPGRIRPEGAAAVAGR</sequence>